<feature type="transmembrane region" description="Helical" evidence="1">
    <location>
        <begin position="12"/>
        <end position="33"/>
    </location>
</feature>
<keyword evidence="1" id="KW-1133">Transmembrane helix</keyword>
<reference evidence="2" key="1">
    <citation type="submission" date="2022-10" db="EMBL/GenBank/DDBJ databases">
        <title>The WGS of Solirubrobacter sp. CPCC 204708.</title>
        <authorList>
            <person name="Jiang Z."/>
        </authorList>
    </citation>
    <scope>NUCLEOTIDE SEQUENCE</scope>
    <source>
        <strain evidence="2">CPCC 204708</strain>
    </source>
</reference>
<sequence>MTPARLRFYARAWTVTMIAQLVPMVGVGVLLLFLHPVAAVVGLILVAHAWAIAELYANRGAKVVKPRARAGEEPERVALGLLGDLVGHEARDLHARTGLVMERGALGVWLVGEAGALLVRGRRVHCWCVRVPERSLPSCDRIAHLLLALREDEEGFATVANHAFAGARWRVRRRLPKRQRPALDAARRPA</sequence>
<evidence type="ECO:0000313" key="2">
    <source>
        <dbReference type="EMBL" id="MDA0139935.1"/>
    </source>
</evidence>
<evidence type="ECO:0000256" key="1">
    <source>
        <dbReference type="SAM" id="Phobius"/>
    </source>
</evidence>
<keyword evidence="3" id="KW-1185">Reference proteome</keyword>
<accession>A0ABT4RMZ7</accession>
<organism evidence="2 3">
    <name type="scientific">Solirubrobacter deserti</name>
    <dbReference type="NCBI Taxonomy" id="2282478"/>
    <lineage>
        <taxon>Bacteria</taxon>
        <taxon>Bacillati</taxon>
        <taxon>Actinomycetota</taxon>
        <taxon>Thermoleophilia</taxon>
        <taxon>Solirubrobacterales</taxon>
        <taxon>Solirubrobacteraceae</taxon>
        <taxon>Solirubrobacter</taxon>
    </lineage>
</organism>
<dbReference type="Proteomes" id="UP001147700">
    <property type="component" value="Unassembled WGS sequence"/>
</dbReference>
<dbReference type="RefSeq" id="WP_270006565.1">
    <property type="nucleotide sequence ID" value="NZ_JAPCID010000031.1"/>
</dbReference>
<keyword evidence="1" id="KW-0812">Transmembrane</keyword>
<name>A0ABT4RMZ7_9ACTN</name>
<dbReference type="EMBL" id="JAPCID010000031">
    <property type="protein sequence ID" value="MDA0139935.1"/>
    <property type="molecule type" value="Genomic_DNA"/>
</dbReference>
<comment type="caution">
    <text evidence="2">The sequence shown here is derived from an EMBL/GenBank/DDBJ whole genome shotgun (WGS) entry which is preliminary data.</text>
</comment>
<evidence type="ECO:0000313" key="3">
    <source>
        <dbReference type="Proteomes" id="UP001147700"/>
    </source>
</evidence>
<gene>
    <name evidence="2" type="ORF">OJ962_20700</name>
</gene>
<keyword evidence="1" id="KW-0472">Membrane</keyword>
<feature type="transmembrane region" description="Helical" evidence="1">
    <location>
        <begin position="39"/>
        <end position="57"/>
    </location>
</feature>
<proteinExistence type="predicted"/>
<protein>
    <submittedName>
        <fullName evidence="2">Uncharacterized protein</fullName>
    </submittedName>
</protein>